<dbReference type="AlphaFoldDB" id="A0A4R3LF93"/>
<dbReference type="RefSeq" id="WP_164484096.1">
    <property type="nucleotide sequence ID" value="NZ_JBHLWF010000032.1"/>
</dbReference>
<comment type="caution">
    <text evidence="2">The sequence shown here is derived from an EMBL/GenBank/DDBJ whole genome shotgun (WGS) entry which is preliminary data.</text>
</comment>
<dbReference type="Gene3D" id="3.40.50.1820">
    <property type="entry name" value="alpha/beta hydrolase"/>
    <property type="match status" value="1"/>
</dbReference>
<accession>A0A4R3LF93</accession>
<evidence type="ECO:0000259" key="1">
    <source>
        <dbReference type="Pfam" id="PF12262"/>
    </source>
</evidence>
<evidence type="ECO:0000313" key="3">
    <source>
        <dbReference type="Proteomes" id="UP000294599"/>
    </source>
</evidence>
<dbReference type="SUPFAM" id="SSF53474">
    <property type="entry name" value="alpha/beta-Hydrolases"/>
    <property type="match status" value="1"/>
</dbReference>
<sequence length="709" mass="72502">MRVLQPLTVSLLAVGLAACGGGSNSPRAVDAPPATNNNGSPVTGVITARFDPSASVIPFPSNLLLQGTTDLTLNPPVANPANNADPAVALSALDGFSTVAPWSFQLSVPPNPATLVAGQSVRLFEVNLTGPGGGVTGVVRELSAQEFVVAQAPSDTTGRTIAIVPTMPLKQLTSYMAVITEGVTDTRGNDATPDQTYFLAKRTTPICNGTQVLDPMVPATSCPAVESLRQLVNSHEAAAASRGIRREDIVLSWVATTQSITPVLQAVKSTIQPRAHQLAPTGLTTADVGLPLPPVANIHIGFIELPYYLEAPSAQNPAAVLTGFWEANPGAYVPPFNALGLDPTSTNLTYANPMPRVKGTVRVPVLVTVPNANSGRTKPAAGWPLAIFQHGITGNRSQALPLAATLAAQGIAVAAIDLPLHGLPPTSPLAIGNTPFGAVATERHFNVDLHDNDVGGCANGAPICPDGVVDSSGAHYINLGNLRTSRDNLRQGEVDLLSLAATAPMFDFDGGGSDVDGSRLSFVGMSLGGINGGVFLGLSDTVNTGVLSVPGGGIARLLDGSATFGPRIRAGLAASGVQAGTPTYDQFMLITQTVIDSGDPINYGVQNTGNALLLHEVIGDQVVPNTVAGAPLAGTEALIRALGLPTITATTQSAAGVRGAVRFNAGGHGSLLDPSASPAVTQEMQRQIASFLASHGTAVLVTDTSVIQN</sequence>
<dbReference type="PROSITE" id="PS51257">
    <property type="entry name" value="PROKAR_LIPOPROTEIN"/>
    <property type="match status" value="1"/>
</dbReference>
<keyword evidence="3" id="KW-1185">Reference proteome</keyword>
<organism evidence="2 3">
    <name type="scientific">Pseudofulvimonas gallinarii</name>
    <dbReference type="NCBI Taxonomy" id="634155"/>
    <lineage>
        <taxon>Bacteria</taxon>
        <taxon>Pseudomonadati</taxon>
        <taxon>Pseudomonadota</taxon>
        <taxon>Gammaproteobacteria</taxon>
        <taxon>Lysobacterales</taxon>
        <taxon>Rhodanobacteraceae</taxon>
        <taxon>Pseudofulvimonas</taxon>
    </lineage>
</organism>
<gene>
    <name evidence="2" type="ORF">EDC25_10748</name>
</gene>
<feature type="domain" description="Bacterial virulence factor lipase N-terminal" evidence="1">
    <location>
        <begin position="75"/>
        <end position="271"/>
    </location>
</feature>
<evidence type="ECO:0000313" key="2">
    <source>
        <dbReference type="EMBL" id="TCS98851.1"/>
    </source>
</evidence>
<dbReference type="Proteomes" id="UP000294599">
    <property type="component" value="Unassembled WGS sequence"/>
</dbReference>
<proteinExistence type="predicted"/>
<dbReference type="InterPro" id="IPR025920">
    <property type="entry name" value="Lipase_bact_N"/>
</dbReference>
<name>A0A4R3LF93_9GAMM</name>
<dbReference type="Pfam" id="PF12262">
    <property type="entry name" value="Lipase_bact_N"/>
    <property type="match status" value="1"/>
</dbReference>
<dbReference type="EMBL" id="SMAF01000007">
    <property type="protein sequence ID" value="TCS98851.1"/>
    <property type="molecule type" value="Genomic_DNA"/>
</dbReference>
<dbReference type="InterPro" id="IPR029058">
    <property type="entry name" value="AB_hydrolase_fold"/>
</dbReference>
<reference evidence="2 3" key="1">
    <citation type="submission" date="2019-03" db="EMBL/GenBank/DDBJ databases">
        <title>Genomic Encyclopedia of Type Strains, Phase IV (KMG-IV): sequencing the most valuable type-strain genomes for metagenomic binning, comparative biology and taxonomic classification.</title>
        <authorList>
            <person name="Goeker M."/>
        </authorList>
    </citation>
    <scope>NUCLEOTIDE SEQUENCE [LARGE SCALE GENOMIC DNA]</scope>
    <source>
        <strain evidence="2 3">DSM 21944</strain>
    </source>
</reference>
<protein>
    <submittedName>
        <fullName evidence="2">Virulence factor lipase-like protein</fullName>
    </submittedName>
</protein>